<comment type="caution">
    <text evidence="1">The sequence shown here is derived from an EMBL/GenBank/DDBJ whole genome shotgun (WGS) entry which is preliminary data.</text>
</comment>
<keyword evidence="2" id="KW-1185">Reference proteome</keyword>
<protein>
    <submittedName>
        <fullName evidence="1">RloB domain-containing protein</fullName>
    </submittedName>
</protein>
<dbReference type="AlphaFoldDB" id="A0A431WDY1"/>
<dbReference type="Pfam" id="PF13707">
    <property type="entry name" value="RloB"/>
    <property type="match status" value="1"/>
</dbReference>
<evidence type="ECO:0000313" key="1">
    <source>
        <dbReference type="EMBL" id="RTR33521.1"/>
    </source>
</evidence>
<reference evidence="1 2" key="1">
    <citation type="submission" date="2018-12" db="EMBL/GenBank/DDBJ databases">
        <authorList>
            <person name="Yu L."/>
        </authorList>
    </citation>
    <scope>NUCLEOTIDE SEQUENCE [LARGE SCALE GENOMIC DNA]</scope>
    <source>
        <strain evidence="1 2">HAW-EB5</strain>
    </source>
</reference>
<gene>
    <name evidence="1" type="ORF">EKG39_07300</name>
</gene>
<evidence type="ECO:0000313" key="2">
    <source>
        <dbReference type="Proteomes" id="UP000282060"/>
    </source>
</evidence>
<sequence length="226" mass="25546">MHLVYLRMMLKMGRIRKFRPSRTLARKQGTIQPKLKIYAFCEGMNTEPKFIREFSREQSNGLVSVEAIGAAGAPFQIVSSAVMKKLELEKVAASSGDSLDEKFEVWAVFDKDEHPKIPEAFQKAASNNIHVAFSNPCFELWPALHYKNQSAPIHRHKLQSDLSKLIPNYKNKGSKEVAFSDLPDEYTLARSRAIALTKEHVAVGTPLGNPYTDVYQLFDKIIHNGK</sequence>
<dbReference type="InterPro" id="IPR025591">
    <property type="entry name" value="RloB"/>
</dbReference>
<dbReference type="Proteomes" id="UP000282060">
    <property type="component" value="Unassembled WGS sequence"/>
</dbReference>
<dbReference type="OrthoDB" id="9796523at2"/>
<proteinExistence type="predicted"/>
<dbReference type="EMBL" id="RXNV01000002">
    <property type="protein sequence ID" value="RTR33521.1"/>
    <property type="molecule type" value="Genomic_DNA"/>
</dbReference>
<accession>A0A431WDY1</accession>
<name>A0A431WDY1_9GAMM</name>
<organism evidence="1 2">
    <name type="scientific">Shewanella atlantica</name>
    <dbReference type="NCBI Taxonomy" id="271099"/>
    <lineage>
        <taxon>Bacteria</taxon>
        <taxon>Pseudomonadati</taxon>
        <taxon>Pseudomonadota</taxon>
        <taxon>Gammaproteobacteria</taxon>
        <taxon>Alteromonadales</taxon>
        <taxon>Shewanellaceae</taxon>
        <taxon>Shewanella</taxon>
    </lineage>
</organism>